<dbReference type="Pfam" id="PF12796">
    <property type="entry name" value="Ank_2"/>
    <property type="match status" value="3"/>
</dbReference>
<dbReference type="Pfam" id="PF22936">
    <property type="entry name" value="Pol_BBD"/>
    <property type="match status" value="1"/>
</dbReference>
<keyword evidence="5 6" id="KW-0040">ANK repeat</keyword>
<dbReference type="Pfam" id="PF00023">
    <property type="entry name" value="Ank"/>
    <property type="match status" value="1"/>
</dbReference>
<dbReference type="Gene3D" id="3.30.60.90">
    <property type="match status" value="1"/>
</dbReference>
<feature type="repeat" description="ANK" evidence="6">
    <location>
        <begin position="1421"/>
        <end position="1453"/>
    </location>
</feature>
<dbReference type="InterPro" id="IPR054722">
    <property type="entry name" value="PolX-like_BBD"/>
</dbReference>
<keyword evidence="2" id="KW-0677">Repeat</keyword>
<organism evidence="11 12">
    <name type="scientific">Lasallia pustulata</name>
    <dbReference type="NCBI Taxonomy" id="136370"/>
    <lineage>
        <taxon>Eukaryota</taxon>
        <taxon>Fungi</taxon>
        <taxon>Dikarya</taxon>
        <taxon>Ascomycota</taxon>
        <taxon>Pezizomycotina</taxon>
        <taxon>Lecanoromycetes</taxon>
        <taxon>OSLEUM clade</taxon>
        <taxon>Umbilicariomycetidae</taxon>
        <taxon>Umbilicariales</taxon>
        <taxon>Umbilicariaceae</taxon>
        <taxon>Lasallia</taxon>
    </lineage>
</organism>
<evidence type="ECO:0000256" key="6">
    <source>
        <dbReference type="PROSITE-ProRule" id="PRU00023"/>
    </source>
</evidence>
<protein>
    <submittedName>
        <fullName evidence="11">p-loop containing nucleoside triphosphate hydrolase</fullName>
    </submittedName>
</protein>
<dbReference type="InterPro" id="IPR027417">
    <property type="entry name" value="P-loop_NTPase"/>
</dbReference>
<evidence type="ECO:0000256" key="5">
    <source>
        <dbReference type="ARBA" id="ARBA00023043"/>
    </source>
</evidence>
<feature type="coiled-coil region" evidence="7">
    <location>
        <begin position="675"/>
        <end position="712"/>
    </location>
</feature>
<reference evidence="12" key="1">
    <citation type="submission" date="2017-03" db="EMBL/GenBank/DDBJ databases">
        <authorList>
            <person name="Sharma R."/>
            <person name="Thines M."/>
        </authorList>
    </citation>
    <scope>NUCLEOTIDE SEQUENCE [LARGE SCALE GENOMIC DNA]</scope>
</reference>
<evidence type="ECO:0000313" key="11">
    <source>
        <dbReference type="EMBL" id="SLM40242.1"/>
    </source>
</evidence>
<dbReference type="SUPFAM" id="SSF52540">
    <property type="entry name" value="P-loop containing nucleoside triphosphate hydrolases"/>
    <property type="match status" value="1"/>
</dbReference>
<dbReference type="SMART" id="SM00248">
    <property type="entry name" value="ANK"/>
    <property type="match status" value="10"/>
</dbReference>
<proteinExistence type="predicted"/>
<evidence type="ECO:0000256" key="4">
    <source>
        <dbReference type="ARBA" id="ARBA00022833"/>
    </source>
</evidence>
<name>A0A1W5DBD0_9LECA</name>
<accession>A0A1W5DBD0</accession>
<evidence type="ECO:0000256" key="2">
    <source>
        <dbReference type="ARBA" id="ARBA00022737"/>
    </source>
</evidence>
<feature type="repeat" description="ANK" evidence="6">
    <location>
        <begin position="1523"/>
        <end position="1552"/>
    </location>
</feature>
<dbReference type="Proteomes" id="UP000192927">
    <property type="component" value="Unassembled WGS sequence"/>
</dbReference>
<dbReference type="CDD" id="cd02249">
    <property type="entry name" value="ZZ"/>
    <property type="match status" value="1"/>
</dbReference>
<feature type="region of interest" description="Disordered" evidence="8">
    <location>
        <begin position="521"/>
        <end position="586"/>
    </location>
</feature>
<feature type="repeat" description="ANK" evidence="6">
    <location>
        <begin position="1613"/>
        <end position="1645"/>
    </location>
</feature>
<keyword evidence="3" id="KW-0863">Zinc-finger</keyword>
<keyword evidence="7" id="KW-0175">Coiled coil</keyword>
<dbReference type="PANTHER" id="PTHR24198">
    <property type="entry name" value="ANKYRIN REPEAT AND PROTEIN KINASE DOMAIN-CONTAINING PROTEIN"/>
    <property type="match status" value="1"/>
</dbReference>
<feature type="domain" description="Retrovirus-related Pol polyprotein from transposon TNT 1-94-like beta-barrel" evidence="9">
    <location>
        <begin position="372"/>
        <end position="456"/>
    </location>
</feature>
<dbReference type="SUPFAM" id="SSF48403">
    <property type="entry name" value="Ankyrin repeat"/>
    <property type="match status" value="1"/>
</dbReference>
<sequence>MAELGSGVYRIKKLQGTKNWSQWDSDIKSCLVLVGLWPYVTGKKKAPTMPAPPVGTTVSTGTGTITQPTSVEQLAEYTKSMEIYENDNDIYEENHSKVVAAFNIACEEGPKVHIKGFENGTLAYEKLKQQYGTTDLATVDMSLQEICRTNMTDKGSVHDFAEHLKRHLNEILSAGQSVPDWMMSSFFRMGLPQDLNPYIFQLVHAAKQQGKDLTIDEMVAALVDQDKRASYMVEGNLSNARSAKSKDRGNKPKGFTDNGSQGHTYDHKKDRGEGPCDYCGMKEGHSAAHCYYKNPKQRPANWKPYETKIDIAKDWKDKTIFIPANDFKANGAGKVIRVKSTSSNSSEESTWLGKARMTRSAKATYTNKDPNFYLDSAADNHMSYNRQLFKDLKPLATAKTVKVANGELVAVKGIGSITFELNVHGKKVRNTITGVKFVPELNYNLIATGVLEKKGCEITQEKGRIVIIDEDDGLTFMTGTRQPSAIGNSYTLDLWKPPTSRAKVSKMSTSWTQWHRRLSHLDNSGDENQMPPPPVPAAKTPAEPPTPRRSSRNASQPQADSRLGGQGNKDPGNERRSHGFAGKVRKTRTVDLDYHIPRSSKEVLVHPDKDKYVQGAKEETNHHKGNGTWRTLGLRFGPSEYYNGNLIGYTDASIIAVIEISRDVIIRAYDYGQAVESAKEDMQRVQAEVQDLEDILGKLRDLERRAEASRRSLTLWPTLVSLQDPTSSLHKCQKELEKLQKGLAPVGFWEKSKARALWPHKQNGLYQILDTIRQQKVHLAEALNIDQTGQVLETAQVVEDTAKLQIAHKDVSQSTEAKVKLLKASRIHRRRKFSTDNILITLTADDQIIRWLLSTDASINHVAAIDKHMKSTGQWFLESTEYHSWKHDSSSFLWLHGPSGCGKTVLCSTIVEDTRASFKASPVAFYYFDITDREKQKVSSLLRSILGQLCAKMAAVPETVSALYETYKPGSHIPQQPLIDTLDSILPQIDKPHVFIDALDECEDTDQLLKAIKKLHGNLQILVTSQKQSKLSDTLQGIATEISIQSEVIDRDIGLHVQESLNDGKLRQWKNHPIKDKIINTLQDGAGGSFRWVSCQIDSLGGCSSEDDVRSALEDLPRDLNHTYDRILKRIYDQDQRSKGKTAAKIKAALQWLAFARRPLLLEEVVEAAVINPEHPFEISARILLESHFISDSCSSLVVITPSTRRGCEKLEELKFAHPSVQRYLTSDRIQSSGEHASSFSFSFSETDAHSFIGRSCLRYLLHFDKPDSLNSKTPLTFPLAEYSAKFWVDHYTAIGDNPDRTRLDDLGIELLDSESNSFKNWIRICGFFQHWSRHNRALGRQAQRSRRKELERTIFDPPLCYIARQGLLGLARRLLERGANVNAQGGVYGNALQAAASEGGVEIVQLLLNEGADVNAQGGEYGNALQAAAWEGGAETVQLLLNEGADVNAQGGEYGNALQAAAWKGNAETVQLLLNEGADVNAQGGEYDNALQAAVLRENVKIVQLLLNEGADVNAHGGGYGSALRAAISIGNVKIVNLLLDNGADVNAQGGEYGSALRAAISIGNVKIVVLLLDNGADVNSEGLWKEAIKSRNEVLTVLLSRGLDAWALDKQGRNCLHLASDYGDIQTIEMFLDLGLDPGALDKQGRNCLHHAASSGQAPAVVRLLTEGLSSNCADRDGWTPLHWAAKGTPSRQENEEQGDLIIRYLLDAGADPKLKTTEGWTPHSVASFHHQTKLLPLLAASECEHVDEGHNEMGPSLSHPGVCCDGCFMDIYGLCYTCLDCVWPRRFDFCFKCNYSVAETHPDHKFEVFEAP</sequence>
<feature type="repeat" description="ANK" evidence="6">
    <location>
        <begin position="1646"/>
        <end position="1678"/>
    </location>
</feature>
<evidence type="ECO:0000256" key="8">
    <source>
        <dbReference type="SAM" id="MobiDB-lite"/>
    </source>
</evidence>
<dbReference type="EMBL" id="FWEW01003658">
    <property type="protein sequence ID" value="SLM40242.1"/>
    <property type="molecule type" value="Genomic_DNA"/>
</dbReference>
<feature type="repeat" description="ANK" evidence="6">
    <location>
        <begin position="1553"/>
        <end position="1585"/>
    </location>
</feature>
<evidence type="ECO:0000256" key="7">
    <source>
        <dbReference type="SAM" id="Coils"/>
    </source>
</evidence>
<evidence type="ECO:0000259" key="10">
    <source>
        <dbReference type="Pfam" id="PF24883"/>
    </source>
</evidence>
<evidence type="ECO:0000256" key="1">
    <source>
        <dbReference type="ARBA" id="ARBA00022723"/>
    </source>
</evidence>
<feature type="repeat" description="ANK" evidence="6">
    <location>
        <begin position="1391"/>
        <end position="1420"/>
    </location>
</feature>
<dbReference type="SUPFAM" id="SSF57850">
    <property type="entry name" value="RING/U-box"/>
    <property type="match status" value="1"/>
</dbReference>
<dbReference type="PROSITE" id="PS50297">
    <property type="entry name" value="ANK_REP_REGION"/>
    <property type="match status" value="7"/>
</dbReference>
<feature type="repeat" description="ANK" evidence="6">
    <location>
        <begin position="1487"/>
        <end position="1519"/>
    </location>
</feature>
<dbReference type="GO" id="GO:0008270">
    <property type="term" value="F:zinc ion binding"/>
    <property type="evidence" value="ECO:0007669"/>
    <property type="project" value="UniProtKB-KW"/>
</dbReference>
<feature type="repeat" description="ANK" evidence="6">
    <location>
        <begin position="1454"/>
        <end position="1486"/>
    </location>
</feature>
<dbReference type="PANTHER" id="PTHR24198:SF165">
    <property type="entry name" value="ANKYRIN REPEAT-CONTAINING PROTEIN-RELATED"/>
    <property type="match status" value="1"/>
</dbReference>
<feature type="domain" description="Nephrocystin 3-like N-terminal" evidence="10">
    <location>
        <begin position="872"/>
        <end position="1025"/>
    </location>
</feature>
<dbReference type="Gene3D" id="3.40.50.300">
    <property type="entry name" value="P-loop containing nucleotide triphosphate hydrolases"/>
    <property type="match status" value="1"/>
</dbReference>
<keyword evidence="4" id="KW-0862">Zinc</keyword>
<evidence type="ECO:0000256" key="3">
    <source>
        <dbReference type="ARBA" id="ARBA00022771"/>
    </source>
</evidence>
<keyword evidence="12" id="KW-1185">Reference proteome</keyword>
<feature type="repeat" description="ANK" evidence="6">
    <location>
        <begin position="1679"/>
        <end position="1720"/>
    </location>
</feature>
<dbReference type="InterPro" id="IPR036770">
    <property type="entry name" value="Ankyrin_rpt-contain_sf"/>
</dbReference>
<dbReference type="GO" id="GO:0016787">
    <property type="term" value="F:hydrolase activity"/>
    <property type="evidence" value="ECO:0007669"/>
    <property type="project" value="UniProtKB-KW"/>
</dbReference>
<keyword evidence="1" id="KW-0479">Metal-binding</keyword>
<dbReference type="InterPro" id="IPR043145">
    <property type="entry name" value="Znf_ZZ_sf"/>
</dbReference>
<feature type="region of interest" description="Disordered" evidence="8">
    <location>
        <begin position="235"/>
        <end position="272"/>
    </location>
</feature>
<dbReference type="PROSITE" id="PS50088">
    <property type="entry name" value="ANK_REPEAT"/>
    <property type="match status" value="9"/>
</dbReference>
<dbReference type="Pfam" id="PF24883">
    <property type="entry name" value="NPHP3_N"/>
    <property type="match status" value="1"/>
</dbReference>
<evidence type="ECO:0000313" key="12">
    <source>
        <dbReference type="Proteomes" id="UP000192927"/>
    </source>
</evidence>
<feature type="compositionally biased region" description="Pro residues" evidence="8">
    <location>
        <begin position="530"/>
        <end position="547"/>
    </location>
</feature>
<dbReference type="InterPro" id="IPR056884">
    <property type="entry name" value="NPHP3-like_N"/>
</dbReference>
<keyword evidence="11" id="KW-0378">Hydrolase</keyword>
<dbReference type="Gene3D" id="1.25.40.20">
    <property type="entry name" value="Ankyrin repeat-containing domain"/>
    <property type="match status" value="2"/>
</dbReference>
<dbReference type="InterPro" id="IPR002110">
    <property type="entry name" value="Ankyrin_rpt"/>
</dbReference>
<evidence type="ECO:0000259" key="9">
    <source>
        <dbReference type="Pfam" id="PF22936"/>
    </source>
</evidence>